<dbReference type="Proteomes" id="UP000297643">
    <property type="component" value="Unassembled WGS sequence"/>
</dbReference>
<evidence type="ECO:0000313" key="5">
    <source>
        <dbReference type="Proteomes" id="UP000297643"/>
    </source>
</evidence>
<dbReference type="RefSeq" id="WP_134505902.1">
    <property type="nucleotide sequence ID" value="NZ_SOFM01000003.1"/>
</dbReference>
<dbReference type="SUPFAM" id="SSF49879">
    <property type="entry name" value="SMAD/FHA domain"/>
    <property type="match status" value="1"/>
</dbReference>
<evidence type="ECO:0000256" key="2">
    <source>
        <dbReference type="SAM" id="MobiDB-lite"/>
    </source>
</evidence>
<dbReference type="Pfam" id="PF00498">
    <property type="entry name" value="FHA"/>
    <property type="match status" value="1"/>
</dbReference>
<protein>
    <submittedName>
        <fullName evidence="4">FHA domain-containing protein</fullName>
    </submittedName>
</protein>
<gene>
    <name evidence="4" type="ORF">E3O32_00410</name>
</gene>
<feature type="region of interest" description="Disordered" evidence="2">
    <location>
        <begin position="1"/>
        <end position="27"/>
    </location>
</feature>
<comment type="caution">
    <text evidence="4">The sequence shown here is derived from an EMBL/GenBank/DDBJ whole genome shotgun (WGS) entry which is preliminary data.</text>
</comment>
<keyword evidence="1" id="KW-0597">Phosphoprotein</keyword>
<dbReference type="CDD" id="cd00060">
    <property type="entry name" value="FHA"/>
    <property type="match status" value="1"/>
</dbReference>
<name>A0A4V3IDU8_9MICO</name>
<accession>A0A4V3IDU8</accession>
<dbReference type="EMBL" id="SOFM01000003">
    <property type="protein sequence ID" value="TFC07960.1"/>
    <property type="molecule type" value="Genomic_DNA"/>
</dbReference>
<evidence type="ECO:0000313" key="4">
    <source>
        <dbReference type="EMBL" id="TFC07960.1"/>
    </source>
</evidence>
<evidence type="ECO:0000259" key="3">
    <source>
        <dbReference type="PROSITE" id="PS50006"/>
    </source>
</evidence>
<reference evidence="4 5" key="1">
    <citation type="submission" date="2019-03" db="EMBL/GenBank/DDBJ databases">
        <title>Genomics of glacier-inhabiting Cryobacterium strains.</title>
        <authorList>
            <person name="Liu Q."/>
            <person name="Xin Y.-H."/>
        </authorList>
    </citation>
    <scope>NUCLEOTIDE SEQUENCE [LARGE SCALE GENOMIC DNA]</scope>
    <source>
        <strain evidence="4 5">RHLT2-21</strain>
    </source>
</reference>
<sequence length="171" mass="17553">MDKPGFIVPPPWLVPERDDESTVPAEDVAPASFPAFLPAPIGGMPAPALPPRSVPAPEEPSVAGWRLTLDDGQSIVVTGALVLGRDPAEVASRPLAGLVRVHDPARSVSKTHAVIDPGGQTLSVTDLGSTNGVSITAPDGRVTDLDPGGQGFLESGSRLILGEFGVAVSRE</sequence>
<keyword evidence="5" id="KW-1185">Reference proteome</keyword>
<dbReference type="Gene3D" id="2.60.200.20">
    <property type="match status" value="1"/>
</dbReference>
<feature type="domain" description="FHA" evidence="3">
    <location>
        <begin position="81"/>
        <end position="136"/>
    </location>
</feature>
<evidence type="ECO:0000256" key="1">
    <source>
        <dbReference type="ARBA" id="ARBA00022553"/>
    </source>
</evidence>
<organism evidence="4 5">
    <name type="scientific">Cryobacterium mannosilyticum</name>
    <dbReference type="NCBI Taxonomy" id="1259190"/>
    <lineage>
        <taxon>Bacteria</taxon>
        <taxon>Bacillati</taxon>
        <taxon>Actinomycetota</taxon>
        <taxon>Actinomycetes</taxon>
        <taxon>Micrococcales</taxon>
        <taxon>Microbacteriaceae</taxon>
        <taxon>Cryobacterium</taxon>
    </lineage>
</organism>
<dbReference type="AlphaFoldDB" id="A0A4V3IDU8"/>
<proteinExistence type="predicted"/>
<dbReference type="InterPro" id="IPR000253">
    <property type="entry name" value="FHA_dom"/>
</dbReference>
<dbReference type="InterPro" id="IPR008984">
    <property type="entry name" value="SMAD_FHA_dom_sf"/>
</dbReference>
<dbReference type="PROSITE" id="PS50006">
    <property type="entry name" value="FHA_DOMAIN"/>
    <property type="match status" value="1"/>
</dbReference>